<reference evidence="2" key="1">
    <citation type="submission" date="2018-02" db="EMBL/GenBank/DDBJ databases">
        <title>Rhizophora mucronata_Transcriptome.</title>
        <authorList>
            <person name="Meera S.P."/>
            <person name="Sreeshan A."/>
            <person name="Augustine A."/>
        </authorList>
    </citation>
    <scope>NUCLEOTIDE SEQUENCE</scope>
    <source>
        <tissue evidence="2">Leaf</tissue>
    </source>
</reference>
<feature type="transmembrane region" description="Helical" evidence="1">
    <location>
        <begin position="6"/>
        <end position="27"/>
    </location>
</feature>
<dbReference type="AlphaFoldDB" id="A0A2P2QRV3"/>
<organism evidence="2">
    <name type="scientific">Rhizophora mucronata</name>
    <name type="common">Asiatic mangrove</name>
    <dbReference type="NCBI Taxonomy" id="61149"/>
    <lineage>
        <taxon>Eukaryota</taxon>
        <taxon>Viridiplantae</taxon>
        <taxon>Streptophyta</taxon>
        <taxon>Embryophyta</taxon>
        <taxon>Tracheophyta</taxon>
        <taxon>Spermatophyta</taxon>
        <taxon>Magnoliopsida</taxon>
        <taxon>eudicotyledons</taxon>
        <taxon>Gunneridae</taxon>
        <taxon>Pentapetalae</taxon>
        <taxon>rosids</taxon>
        <taxon>fabids</taxon>
        <taxon>Malpighiales</taxon>
        <taxon>Rhizophoraceae</taxon>
        <taxon>Rhizophora</taxon>
    </lineage>
</organism>
<dbReference type="EMBL" id="GGEC01089157">
    <property type="protein sequence ID" value="MBX69641.1"/>
    <property type="molecule type" value="Transcribed_RNA"/>
</dbReference>
<evidence type="ECO:0000313" key="2">
    <source>
        <dbReference type="EMBL" id="MBX69641.1"/>
    </source>
</evidence>
<accession>A0A2P2QRV3</accession>
<proteinExistence type="predicted"/>
<keyword evidence="1" id="KW-0472">Membrane</keyword>
<keyword evidence="1" id="KW-1133">Transmembrane helix</keyword>
<name>A0A2P2QRV3_RHIMU</name>
<evidence type="ECO:0000256" key="1">
    <source>
        <dbReference type="SAM" id="Phobius"/>
    </source>
</evidence>
<keyword evidence="1" id="KW-0812">Transmembrane</keyword>
<protein>
    <submittedName>
        <fullName evidence="2">Uncharacterized protein</fullName>
    </submittedName>
</protein>
<sequence length="31" mass="3446">MGYDILTSVLASAQLLPWLPSYIVVIARKLN</sequence>